<dbReference type="GO" id="GO:0005634">
    <property type="term" value="C:nucleus"/>
    <property type="evidence" value="ECO:0007669"/>
    <property type="project" value="TreeGrafter"/>
</dbReference>
<dbReference type="OrthoDB" id="1922977at2759"/>
<feature type="compositionally biased region" description="Polar residues" evidence="2">
    <location>
        <begin position="687"/>
        <end position="701"/>
    </location>
</feature>
<feature type="region of interest" description="Disordered" evidence="2">
    <location>
        <begin position="1"/>
        <end position="300"/>
    </location>
</feature>
<evidence type="ECO:0000256" key="2">
    <source>
        <dbReference type="SAM" id="MobiDB-lite"/>
    </source>
</evidence>
<feature type="compositionally biased region" description="Polar residues" evidence="2">
    <location>
        <begin position="42"/>
        <end position="71"/>
    </location>
</feature>
<feature type="region of interest" description="Disordered" evidence="2">
    <location>
        <begin position="931"/>
        <end position="1117"/>
    </location>
</feature>
<dbReference type="Proteomes" id="UP000006702">
    <property type="component" value="Unassembled WGS sequence"/>
</dbReference>
<feature type="region of interest" description="Disordered" evidence="2">
    <location>
        <begin position="351"/>
        <end position="768"/>
    </location>
</feature>
<feature type="compositionally biased region" description="Low complexity" evidence="2">
    <location>
        <begin position="982"/>
        <end position="999"/>
    </location>
</feature>
<feature type="compositionally biased region" description="Polar residues" evidence="2">
    <location>
        <begin position="617"/>
        <end position="627"/>
    </location>
</feature>
<dbReference type="InterPro" id="IPR039278">
    <property type="entry name" value="Red1"/>
</dbReference>
<dbReference type="GO" id="GO:0000178">
    <property type="term" value="C:exosome (RNase complex)"/>
    <property type="evidence" value="ECO:0007669"/>
    <property type="project" value="TreeGrafter"/>
</dbReference>
<proteinExistence type="predicted"/>
<keyword evidence="5" id="KW-1185">Reference proteome</keyword>
<dbReference type="EMBL" id="DS027696">
    <property type="protein sequence ID" value="EAW17917.1"/>
    <property type="molecule type" value="Genomic_DNA"/>
</dbReference>
<gene>
    <name evidence="4" type="ORF">NFIA_078570</name>
</gene>
<protein>
    <recommendedName>
        <fullName evidence="3">Putative zinc-finger domain-containing protein</fullName>
    </recommendedName>
</protein>
<dbReference type="KEGG" id="nfi:NFIA_078570"/>
<feature type="compositionally biased region" description="Polar residues" evidence="2">
    <location>
        <begin position="753"/>
        <end position="768"/>
    </location>
</feature>
<dbReference type="STRING" id="331117.A1DEW0"/>
<dbReference type="GeneID" id="4586271"/>
<dbReference type="eggNOG" id="KOG4839">
    <property type="taxonomic scope" value="Eukaryota"/>
</dbReference>
<dbReference type="InterPro" id="IPR019607">
    <property type="entry name" value="Putative_zinc-finger_domain"/>
</dbReference>
<evidence type="ECO:0000259" key="3">
    <source>
        <dbReference type="Pfam" id="PF10650"/>
    </source>
</evidence>
<feature type="compositionally biased region" description="Low complexity" evidence="2">
    <location>
        <begin position="398"/>
        <end position="412"/>
    </location>
</feature>
<dbReference type="PANTHER" id="PTHR21563:SF3">
    <property type="entry name" value="ZINC FINGER C3H1 DOMAIN-CONTAINING PROTEIN"/>
    <property type="match status" value="1"/>
</dbReference>
<feature type="compositionally biased region" description="Polar residues" evidence="2">
    <location>
        <begin position="413"/>
        <end position="424"/>
    </location>
</feature>
<feature type="compositionally biased region" description="Pro residues" evidence="2">
    <location>
        <begin position="103"/>
        <end position="120"/>
    </location>
</feature>
<keyword evidence="1" id="KW-0175">Coiled coil</keyword>
<dbReference type="RefSeq" id="XP_001259814.1">
    <property type="nucleotide sequence ID" value="XM_001259813.1"/>
</dbReference>
<organism evidence="4 5">
    <name type="scientific">Neosartorya fischeri (strain ATCC 1020 / DSM 3700 / CBS 544.65 / FGSC A1164 / JCM 1740 / NRRL 181 / WB 181)</name>
    <name type="common">Aspergillus fischerianus</name>
    <dbReference type="NCBI Taxonomy" id="331117"/>
    <lineage>
        <taxon>Eukaryota</taxon>
        <taxon>Fungi</taxon>
        <taxon>Dikarya</taxon>
        <taxon>Ascomycota</taxon>
        <taxon>Pezizomycotina</taxon>
        <taxon>Eurotiomycetes</taxon>
        <taxon>Eurotiomycetidae</taxon>
        <taxon>Eurotiales</taxon>
        <taxon>Aspergillaceae</taxon>
        <taxon>Aspergillus</taxon>
        <taxon>Aspergillus subgen. Fumigati</taxon>
    </lineage>
</organism>
<feature type="coiled-coil region" evidence="1">
    <location>
        <begin position="840"/>
        <end position="895"/>
    </location>
</feature>
<dbReference type="HOGENOM" id="CLU_007029_0_0_1"/>
<feature type="compositionally biased region" description="Basic and acidic residues" evidence="2">
    <location>
        <begin position="482"/>
        <end position="510"/>
    </location>
</feature>
<feature type="domain" description="Putative zinc-finger" evidence="3">
    <location>
        <begin position="1216"/>
        <end position="1237"/>
    </location>
</feature>
<feature type="compositionally biased region" description="Polar residues" evidence="2">
    <location>
        <begin position="195"/>
        <end position="214"/>
    </location>
</feature>
<dbReference type="OMA" id="PHNIRYS"/>
<feature type="compositionally biased region" description="Basic and acidic residues" evidence="2">
    <location>
        <begin position="1038"/>
        <end position="1053"/>
    </location>
</feature>
<evidence type="ECO:0000256" key="1">
    <source>
        <dbReference type="SAM" id="Coils"/>
    </source>
</evidence>
<evidence type="ECO:0000313" key="5">
    <source>
        <dbReference type="Proteomes" id="UP000006702"/>
    </source>
</evidence>
<dbReference type="Pfam" id="PF10650">
    <property type="entry name" value="zf-C3H1"/>
    <property type="match status" value="1"/>
</dbReference>
<dbReference type="PANTHER" id="PTHR21563">
    <property type="entry name" value="ZINC FINGER C3H1 DOMAIN-CONTAINING PROTEIN"/>
    <property type="match status" value="1"/>
</dbReference>
<accession>A1DEW0</accession>
<feature type="compositionally biased region" description="Polar residues" evidence="2">
    <location>
        <begin position="532"/>
        <end position="550"/>
    </location>
</feature>
<dbReference type="VEuPathDB" id="FungiDB:NFIA_078570"/>
<feature type="compositionally biased region" description="Basic and acidic residues" evidence="2">
    <location>
        <begin position="703"/>
        <end position="716"/>
    </location>
</feature>
<feature type="compositionally biased region" description="Acidic residues" evidence="2">
    <location>
        <begin position="637"/>
        <end position="653"/>
    </location>
</feature>
<name>A1DEW0_NEOFI</name>
<reference evidence="5" key="1">
    <citation type="journal article" date="2008" name="PLoS Genet.">
        <title>Genomic islands in the pathogenic filamentous fungus Aspergillus fumigatus.</title>
        <authorList>
            <person name="Fedorova N.D."/>
            <person name="Khaldi N."/>
            <person name="Joardar V.S."/>
            <person name="Maiti R."/>
            <person name="Amedeo P."/>
            <person name="Anderson M.J."/>
            <person name="Crabtree J."/>
            <person name="Silva J.C."/>
            <person name="Badger J.H."/>
            <person name="Albarraq A."/>
            <person name="Angiuoli S."/>
            <person name="Bussey H."/>
            <person name="Bowyer P."/>
            <person name="Cotty P.J."/>
            <person name="Dyer P.S."/>
            <person name="Egan A."/>
            <person name="Galens K."/>
            <person name="Fraser-Liggett C.M."/>
            <person name="Haas B.J."/>
            <person name="Inman J.M."/>
            <person name="Kent R."/>
            <person name="Lemieux S."/>
            <person name="Malavazi I."/>
            <person name="Orvis J."/>
            <person name="Roemer T."/>
            <person name="Ronning C.M."/>
            <person name="Sundaram J.P."/>
            <person name="Sutton G."/>
            <person name="Turner G."/>
            <person name="Venter J.C."/>
            <person name="White O.R."/>
            <person name="Whitty B.R."/>
            <person name="Youngman P."/>
            <person name="Wolfe K.H."/>
            <person name="Goldman G.H."/>
            <person name="Wortman J.R."/>
            <person name="Jiang B."/>
            <person name="Denning D.W."/>
            <person name="Nierman W.C."/>
        </authorList>
    </citation>
    <scope>NUCLEOTIDE SEQUENCE [LARGE SCALE GENOMIC DNA]</scope>
    <source>
        <strain evidence="5">ATCC 1020 / DSM 3700 / CBS 544.65 / FGSC A1164 / JCM 1740 / NRRL 181 / WB 181</strain>
    </source>
</reference>
<sequence>MSQHPPAPAIGGPPHTQQWPRSHIFPSASMPSSLAPHLPFSQDISSAQQPQDNGNQPYNYNDLTNINMTSSLPGLGGPAAGLPLPPPPFPFMGQFTPSQFHPPSFPPIQMPPLRYPPLPIPAANIQAPSRPSSGDLRSRANSVSMNGADSRAARAPSTRKDYDREEGELTDMEMSMPTNSENAGLAETRADARPSTLTQQNGYATGTCSATTLARNKESRRSPAAKSCDASTLDLEEGEASSTGSHISARKSESPYDPPGSVNPEPYLSNGAPGASSHEDTSFSPTKDMSGSHGSGKSVAQLRIQAQGALLRLAPHNIRYSELVGEGIHPAVLRQLYEEVGIRVPTPQLEGVSPAINPPTKPVDVPGKPAGAGLDSTSSSSAENGPAPVTLDHSKGETGTPVAAAAANTPAPDSTSTIQPSTTAKPLERKEVIARMLAAKAAKASGMPSAPQLDSAREAPSSESPVSAFVGKDMPASSGRETPPKEKDIRTREKNKAKTELARQRIEQLKKQGLMRSQQKAQIDSLRRDEIPQSNGSSPAPVSQVSNTPMIQHPLPDRPPDPESTAPSRIPGLFMTELSEPSVTRVRGLVVDSTPQPHVNQRKRPRASDFDEPSLTPKGSHNGVNHSATEDRLIIDISDDEFYGDDENEEMEIEPAGKTTLEGGSIGPEGLSGTVPSSADFLPQRPVASSQGISASATPQSHRNHDQEDLRKKDLEIQAMRRRIAELEQRKRAKLAASRTQSPRPSEIAVSSPAINPTSVDQEHPSSNVISEPVAHKLPPQLALLEADTEAIPSVPANNSVNTEKLSSESIARISALKDVDHLEEMRSKLLRKKEIESGVPALDAEIQKSEARLAEVKVEEQNLLRDIAKGKEGRQHLLEELHSLDLELKGLTLEELEIAQRALDAKEQVQASDEGSTHLQSCAARYGSSLPDIPATESRSQGAACPVEGSPVSRLASEAGPSAISDLSMDADGLDHAVDPANDAASSSPSESLGSAMDESADSSEDSVPADHEEPMECETPTPEPSLHAALGGIPATDRKTVEDEMTPDHALPEQQRIPHAPDAGDAGDAGDVLTSNADEVQELEKQSSRESSISDAYEPPEPEADSSPSDSVYTPPFSPVSLASIKSAEVSRVERADMPLMGKVQELEVQPETSSPHGLSNIEPQEEKAPRFTPYISPLRWFKAYRYHPRFTENVSGGFRSLTYSHDIDSEKYLCPYEATGGVCNDRSCDLQHFRDMTLSDDKILVQMGSLREGKTPEEKDQYIAGLKQIINDMRRDKVKDFNTVATEIAAYRRRFLQDPSRVLPL</sequence>
<evidence type="ECO:0000313" key="4">
    <source>
        <dbReference type="EMBL" id="EAW17917.1"/>
    </source>
</evidence>